<reference evidence="8 9" key="1">
    <citation type="journal article" date="2010" name="Nature">
        <title>Nitrite-driven anaerobic methane oxidation by oxygenic bacteria.</title>
        <authorList>
            <person name="Ettwig K.F."/>
            <person name="Butler M.K."/>
            <person name="Le Paslier D."/>
            <person name="Pelletier E."/>
            <person name="Mangenot S."/>
            <person name="Kuypers M.M.M."/>
            <person name="Schreiber F."/>
            <person name="Dutilh B.E."/>
            <person name="Zedelius J."/>
            <person name="de Beer D."/>
            <person name="Gloerich J."/>
            <person name="Wessels H.J.C.T."/>
            <person name="van Allen T."/>
            <person name="Luesken F."/>
            <person name="Wu M."/>
            <person name="van de Pas-Schoonen K.T."/>
            <person name="Op den Camp H.J.M."/>
            <person name="Janssen-Megens E.M."/>
            <person name="Francoijs K-J."/>
            <person name="Stunnenberg H."/>
            <person name="Weissenbach J."/>
            <person name="Jetten M.S.M."/>
            <person name="Strous M."/>
        </authorList>
    </citation>
    <scope>NUCLEOTIDE SEQUENCE [LARGE SCALE GENOMIC DNA]</scope>
</reference>
<evidence type="ECO:0000256" key="6">
    <source>
        <dbReference type="ARBA" id="ARBA00022989"/>
    </source>
</evidence>
<proteinExistence type="predicted"/>
<keyword evidence="2" id="KW-1003">Cell membrane</keyword>
<keyword evidence="5" id="KW-0573">Peptidoglycan synthesis</keyword>
<protein>
    <submittedName>
        <fullName evidence="8">Putative Virulence factor MviN-like protein</fullName>
    </submittedName>
</protein>
<evidence type="ECO:0000256" key="2">
    <source>
        <dbReference type="ARBA" id="ARBA00022475"/>
    </source>
</evidence>
<dbReference type="HOGENOM" id="CLU_2536342_0_0_0"/>
<evidence type="ECO:0000256" key="1">
    <source>
        <dbReference type="ARBA" id="ARBA00004651"/>
    </source>
</evidence>
<evidence type="ECO:0000313" key="9">
    <source>
        <dbReference type="Proteomes" id="UP000006898"/>
    </source>
</evidence>
<dbReference type="GO" id="GO:0008360">
    <property type="term" value="P:regulation of cell shape"/>
    <property type="evidence" value="ECO:0007669"/>
    <property type="project" value="UniProtKB-KW"/>
</dbReference>
<evidence type="ECO:0000256" key="5">
    <source>
        <dbReference type="ARBA" id="ARBA00022984"/>
    </source>
</evidence>
<dbReference type="STRING" id="671143.DAMO_1359"/>
<dbReference type="AlphaFoldDB" id="D5MF90"/>
<keyword evidence="3" id="KW-0812">Transmembrane</keyword>
<dbReference type="EMBL" id="FP565575">
    <property type="protein sequence ID" value="CBE68419.1"/>
    <property type="molecule type" value="Genomic_DNA"/>
</dbReference>
<evidence type="ECO:0000256" key="7">
    <source>
        <dbReference type="ARBA" id="ARBA00023136"/>
    </source>
</evidence>
<dbReference type="PATRIC" id="fig|671143.5.peg.1188"/>
<dbReference type="GO" id="GO:0005886">
    <property type="term" value="C:plasma membrane"/>
    <property type="evidence" value="ECO:0007669"/>
    <property type="project" value="UniProtKB-SubCell"/>
</dbReference>
<accession>D5MF90</accession>
<dbReference type="PANTHER" id="PTHR43486">
    <property type="entry name" value="LIPID II FLIPPASE MURJ-RELATED"/>
    <property type="match status" value="1"/>
</dbReference>
<evidence type="ECO:0000256" key="3">
    <source>
        <dbReference type="ARBA" id="ARBA00022692"/>
    </source>
</evidence>
<dbReference type="eggNOG" id="COG0728">
    <property type="taxonomic scope" value="Bacteria"/>
</dbReference>
<sequence>MEQERPGRIARAAGVVSGATLLSRILGFLRDLIIARSFGAGTATDAFFAAFRLPNMLRELLGGGGPLGGVYPGLHRIVQNART</sequence>
<evidence type="ECO:0000313" key="8">
    <source>
        <dbReference type="EMBL" id="CBE68419.1"/>
    </source>
</evidence>
<dbReference type="PANTHER" id="PTHR43486:SF1">
    <property type="entry name" value="LIPID II FLIPPASE MURJ-RELATED"/>
    <property type="match status" value="1"/>
</dbReference>
<evidence type="ECO:0000256" key="4">
    <source>
        <dbReference type="ARBA" id="ARBA00022960"/>
    </source>
</evidence>
<gene>
    <name evidence="8" type="ORF">DAMO_1359</name>
</gene>
<comment type="subcellular location">
    <subcellularLocation>
        <location evidence="1">Cell membrane</location>
        <topology evidence="1">Multi-pass membrane protein</topology>
    </subcellularLocation>
</comment>
<organism evidence="8 9">
    <name type="scientific">Methylomirabilis oxygeniifera</name>
    <dbReference type="NCBI Taxonomy" id="671143"/>
    <lineage>
        <taxon>Bacteria</taxon>
        <taxon>Candidatus Methylomirabilota</taxon>
        <taxon>Candidatus Methylomirabilia</taxon>
        <taxon>Candidatus Methylomirabilales</taxon>
        <taxon>Candidatus Methylomirabilaceae</taxon>
        <taxon>Candidatus Methylomirabilis</taxon>
    </lineage>
</organism>
<keyword evidence="6" id="KW-1133">Transmembrane helix</keyword>
<name>D5MF90_METO1</name>
<dbReference type="KEGG" id="mox:DAMO_1359"/>
<keyword evidence="7" id="KW-0472">Membrane</keyword>
<dbReference type="Pfam" id="PF03023">
    <property type="entry name" value="MurJ"/>
    <property type="match status" value="1"/>
</dbReference>
<dbReference type="InterPro" id="IPR004268">
    <property type="entry name" value="MurJ"/>
</dbReference>
<keyword evidence="4" id="KW-0133">Cell shape</keyword>
<dbReference type="GO" id="GO:0009252">
    <property type="term" value="P:peptidoglycan biosynthetic process"/>
    <property type="evidence" value="ECO:0007669"/>
    <property type="project" value="UniProtKB-KW"/>
</dbReference>
<dbReference type="Proteomes" id="UP000006898">
    <property type="component" value="Chromosome"/>
</dbReference>